<gene>
    <name evidence="3" type="ORF">FIBRA_04982</name>
</gene>
<feature type="region of interest" description="Disordered" evidence="1">
    <location>
        <begin position="160"/>
        <end position="207"/>
    </location>
</feature>
<dbReference type="PANTHER" id="PTHR14379">
    <property type="entry name" value="LIMKAIN B LKAP"/>
    <property type="match status" value="1"/>
</dbReference>
<sequence>MPGMDSVAIFWDYENCALPSNISGNAVANKIRQIAHKYGSVKVFKAYLELPEQSSPKSVALRSELQLCGVSLIDCPHNGRKDVADKMMIVDMMAYAIDTPAPATIVLISGDRDFVYAVSVLCLRQYRLIVFAPTVAHTSLKSQASVVYAWPADVLPESAAPRRASVSGTSPPESSRMWSDGGGRLLPQPVPASPPPSPEMTRGDSWARDRPAYSYSSSYGYALGPMGSSSSSTLVNTPSAESDSGARAAHDIPARPASAAVNVSTVIWTVLYAHRLTAPGGCRSPRSASRGRAPP</sequence>
<accession>J4H392</accession>
<dbReference type="EMBL" id="HE797095">
    <property type="protein sequence ID" value="CCM02869.1"/>
    <property type="molecule type" value="Genomic_DNA"/>
</dbReference>
<dbReference type="CDD" id="cd10910">
    <property type="entry name" value="PIN_limkain_b1_N_like"/>
    <property type="match status" value="1"/>
</dbReference>
<dbReference type="PANTHER" id="PTHR14379:SF3">
    <property type="entry name" value="MEIOSIS REGULATOR AND MRNA STABILITY FACTOR 1"/>
    <property type="match status" value="1"/>
</dbReference>
<dbReference type="AlphaFoldDB" id="J4H392"/>
<evidence type="ECO:0000259" key="2">
    <source>
        <dbReference type="Pfam" id="PF01936"/>
    </source>
</evidence>
<evidence type="ECO:0000313" key="3">
    <source>
        <dbReference type="EMBL" id="CCM02869.1"/>
    </source>
</evidence>
<dbReference type="InParanoid" id="J4H392"/>
<name>J4H392_9APHY</name>
<dbReference type="InterPro" id="IPR024768">
    <property type="entry name" value="Marf1"/>
</dbReference>
<dbReference type="GeneID" id="24097780"/>
<dbReference type="RefSeq" id="XP_012182152.1">
    <property type="nucleotide sequence ID" value="XM_012326762.1"/>
</dbReference>
<dbReference type="Gene3D" id="3.40.50.1010">
    <property type="entry name" value="5'-nuclease"/>
    <property type="match status" value="1"/>
</dbReference>
<dbReference type="GO" id="GO:0010468">
    <property type="term" value="P:regulation of gene expression"/>
    <property type="evidence" value="ECO:0007669"/>
    <property type="project" value="InterPro"/>
</dbReference>
<feature type="region of interest" description="Disordered" evidence="1">
    <location>
        <begin position="230"/>
        <end position="251"/>
    </location>
</feature>
<proteinExistence type="predicted"/>
<organism evidence="3 4">
    <name type="scientific">Fibroporia radiculosa</name>
    <dbReference type="NCBI Taxonomy" id="599839"/>
    <lineage>
        <taxon>Eukaryota</taxon>
        <taxon>Fungi</taxon>
        <taxon>Dikarya</taxon>
        <taxon>Basidiomycota</taxon>
        <taxon>Agaricomycotina</taxon>
        <taxon>Agaricomycetes</taxon>
        <taxon>Polyporales</taxon>
        <taxon>Fibroporiaceae</taxon>
        <taxon>Fibroporia</taxon>
    </lineage>
</organism>
<dbReference type="Proteomes" id="UP000006352">
    <property type="component" value="Unassembled WGS sequence"/>
</dbReference>
<evidence type="ECO:0000256" key="1">
    <source>
        <dbReference type="SAM" id="MobiDB-lite"/>
    </source>
</evidence>
<dbReference type="STRING" id="599839.J4H392"/>
<dbReference type="GO" id="GO:0004540">
    <property type="term" value="F:RNA nuclease activity"/>
    <property type="evidence" value="ECO:0007669"/>
    <property type="project" value="InterPro"/>
</dbReference>
<dbReference type="OrthoDB" id="549353at2759"/>
<feature type="compositionally biased region" description="Polar residues" evidence="1">
    <location>
        <begin position="166"/>
        <end position="177"/>
    </location>
</feature>
<reference evidence="3 4" key="1">
    <citation type="journal article" date="2012" name="Appl. Environ. Microbiol.">
        <title>Short-read sequencing for genomic analysis of the brown rot fungus Fibroporia radiculosa.</title>
        <authorList>
            <person name="Tang J.D."/>
            <person name="Perkins A.D."/>
            <person name="Sonstegard T.S."/>
            <person name="Schroeder S.G."/>
            <person name="Burgess S.C."/>
            <person name="Diehl S.V."/>
        </authorList>
    </citation>
    <scope>NUCLEOTIDE SEQUENCE [LARGE SCALE GENOMIC DNA]</scope>
    <source>
        <strain evidence="3 4">TFFH 294</strain>
    </source>
</reference>
<feature type="compositionally biased region" description="Polar residues" evidence="1">
    <location>
        <begin position="233"/>
        <end position="242"/>
    </location>
</feature>
<feature type="domain" description="NYN" evidence="2">
    <location>
        <begin position="7"/>
        <end position="145"/>
    </location>
</feature>
<dbReference type="GO" id="GO:1905762">
    <property type="term" value="F:CCR4-NOT complex binding"/>
    <property type="evidence" value="ECO:0007669"/>
    <property type="project" value="TreeGrafter"/>
</dbReference>
<evidence type="ECO:0000313" key="4">
    <source>
        <dbReference type="Proteomes" id="UP000006352"/>
    </source>
</evidence>
<dbReference type="HOGENOM" id="CLU_943452_0_0_1"/>
<dbReference type="GO" id="GO:0005777">
    <property type="term" value="C:peroxisome"/>
    <property type="evidence" value="ECO:0007669"/>
    <property type="project" value="InterPro"/>
</dbReference>
<feature type="compositionally biased region" description="Pro residues" evidence="1">
    <location>
        <begin position="188"/>
        <end position="198"/>
    </location>
</feature>
<dbReference type="InterPro" id="IPR021139">
    <property type="entry name" value="NYN"/>
</dbReference>
<keyword evidence="4" id="KW-1185">Reference proteome</keyword>
<dbReference type="Pfam" id="PF01936">
    <property type="entry name" value="NYN"/>
    <property type="match status" value="1"/>
</dbReference>
<protein>
    <recommendedName>
        <fullName evidence="2">NYN domain-containing protein</fullName>
    </recommendedName>
</protein>